<feature type="transmembrane region" description="Helical" evidence="1">
    <location>
        <begin position="150"/>
        <end position="171"/>
    </location>
</feature>
<accession>A0A2D0N7Q3</accession>
<dbReference type="Proteomes" id="UP000223913">
    <property type="component" value="Unassembled WGS sequence"/>
</dbReference>
<proteinExistence type="predicted"/>
<feature type="transmembrane region" description="Helical" evidence="1">
    <location>
        <begin position="73"/>
        <end position="92"/>
    </location>
</feature>
<comment type="caution">
    <text evidence="2">The sequence shown here is derived from an EMBL/GenBank/DDBJ whole genome shotgun (WGS) entry which is preliminary data.</text>
</comment>
<keyword evidence="1" id="KW-0472">Membrane</keyword>
<organism evidence="2 3">
    <name type="scientific">Flavilitoribacter nigricans (strain ATCC 23147 / DSM 23189 / NBRC 102662 / NCIMB 1420 / SS-2)</name>
    <name type="common">Lewinella nigricans</name>
    <dbReference type="NCBI Taxonomy" id="1122177"/>
    <lineage>
        <taxon>Bacteria</taxon>
        <taxon>Pseudomonadati</taxon>
        <taxon>Bacteroidota</taxon>
        <taxon>Saprospiria</taxon>
        <taxon>Saprospirales</taxon>
        <taxon>Lewinellaceae</taxon>
        <taxon>Flavilitoribacter</taxon>
    </lineage>
</organism>
<evidence type="ECO:0000313" key="2">
    <source>
        <dbReference type="EMBL" id="PHN04426.1"/>
    </source>
</evidence>
<reference evidence="2 3" key="1">
    <citation type="submission" date="2017-10" db="EMBL/GenBank/DDBJ databases">
        <title>The draft genome sequence of Lewinella nigricans NBRC 102662.</title>
        <authorList>
            <person name="Wang K."/>
        </authorList>
    </citation>
    <scope>NUCLEOTIDE SEQUENCE [LARGE SCALE GENOMIC DNA]</scope>
    <source>
        <strain evidence="2 3">NBRC 102662</strain>
    </source>
</reference>
<feature type="transmembrane region" description="Helical" evidence="1">
    <location>
        <begin position="183"/>
        <end position="204"/>
    </location>
</feature>
<keyword evidence="3" id="KW-1185">Reference proteome</keyword>
<keyword evidence="1" id="KW-1133">Transmembrane helix</keyword>
<feature type="transmembrane region" description="Helical" evidence="1">
    <location>
        <begin position="41"/>
        <end position="61"/>
    </location>
</feature>
<dbReference type="EMBL" id="PDUD01000025">
    <property type="protein sequence ID" value="PHN04426.1"/>
    <property type="molecule type" value="Genomic_DNA"/>
</dbReference>
<feature type="transmembrane region" description="Helical" evidence="1">
    <location>
        <begin position="244"/>
        <end position="261"/>
    </location>
</feature>
<dbReference type="AlphaFoldDB" id="A0A2D0N7Q3"/>
<keyword evidence="1" id="KW-0812">Transmembrane</keyword>
<gene>
    <name evidence="2" type="ORF">CRP01_20670</name>
</gene>
<name>A0A2D0N7Q3_FLAN2</name>
<evidence type="ECO:0000313" key="3">
    <source>
        <dbReference type="Proteomes" id="UP000223913"/>
    </source>
</evidence>
<protein>
    <submittedName>
        <fullName evidence="2">Uncharacterized protein</fullName>
    </submittedName>
</protein>
<sequence>MVHLTIGLSYYLLAVLPHEWMGKWIYATFFPGDIDTYNLRFLSMAVLAAFFCLIPLLFNLLRYKEGRNITIGYLLLTLTLMMLAYFSIFVLATELVHFPQYAILAILLFPLSWRYGDTLFWATLLGALDEAYQYFYLAPDRTDYYDFNDVVINFLGAALGLVFLRSFAGCWPSPSRRSWQQSPVLWTGAALILLIVTAIGSGWLSVYPGESSTETGFLLVRKMPEAFWSQFHHIRYHVVLPEEGLLLLGILFLGYSGLGGIRRPKYFTPKENKSGSL</sequence>
<evidence type="ECO:0000256" key="1">
    <source>
        <dbReference type="SAM" id="Phobius"/>
    </source>
</evidence>